<dbReference type="EMBL" id="LR031873">
    <property type="protein sequence ID" value="VDD09266.1"/>
    <property type="molecule type" value="Genomic_DNA"/>
</dbReference>
<name>A0A3P6C248_BRAOL</name>
<gene>
    <name evidence="1" type="ORF">BOLC4T24717H</name>
</gene>
<proteinExistence type="predicted"/>
<accession>A0A3P6C248</accession>
<sequence>MNVVLLYILNVYLEKTCTQAFVHIRPVLARLIFYPTIG</sequence>
<reference evidence="1" key="1">
    <citation type="submission" date="2018-11" db="EMBL/GenBank/DDBJ databases">
        <authorList>
            <consortium name="Genoscope - CEA"/>
            <person name="William W."/>
        </authorList>
    </citation>
    <scope>NUCLEOTIDE SEQUENCE</scope>
</reference>
<dbReference type="AlphaFoldDB" id="A0A3P6C248"/>
<protein>
    <submittedName>
        <fullName evidence="1">Uncharacterized protein</fullName>
    </submittedName>
</protein>
<evidence type="ECO:0000313" key="1">
    <source>
        <dbReference type="EMBL" id="VDD09266.1"/>
    </source>
</evidence>
<organism evidence="1">
    <name type="scientific">Brassica oleracea</name>
    <name type="common">Wild cabbage</name>
    <dbReference type="NCBI Taxonomy" id="3712"/>
    <lineage>
        <taxon>Eukaryota</taxon>
        <taxon>Viridiplantae</taxon>
        <taxon>Streptophyta</taxon>
        <taxon>Embryophyta</taxon>
        <taxon>Tracheophyta</taxon>
        <taxon>Spermatophyta</taxon>
        <taxon>Magnoliopsida</taxon>
        <taxon>eudicotyledons</taxon>
        <taxon>Gunneridae</taxon>
        <taxon>Pentapetalae</taxon>
        <taxon>rosids</taxon>
        <taxon>malvids</taxon>
        <taxon>Brassicales</taxon>
        <taxon>Brassicaceae</taxon>
        <taxon>Brassiceae</taxon>
        <taxon>Brassica</taxon>
    </lineage>
</organism>